<organism evidence="1 2">
    <name type="scientific">Ereboglobus luteus</name>
    <dbReference type="NCBI Taxonomy" id="1796921"/>
    <lineage>
        <taxon>Bacteria</taxon>
        <taxon>Pseudomonadati</taxon>
        <taxon>Verrucomicrobiota</taxon>
        <taxon>Opitutia</taxon>
        <taxon>Opitutales</taxon>
        <taxon>Opitutaceae</taxon>
        <taxon>Ereboglobus</taxon>
    </lineage>
</organism>
<name>A0A2U8E2S3_9BACT</name>
<dbReference type="EMBL" id="CP023004">
    <property type="protein sequence ID" value="AWI09178.1"/>
    <property type="molecule type" value="Genomic_DNA"/>
</dbReference>
<proteinExistence type="predicted"/>
<keyword evidence="2" id="KW-1185">Reference proteome</keyword>
<dbReference type="KEGG" id="elut:CKA38_07930"/>
<dbReference type="Proteomes" id="UP000244896">
    <property type="component" value="Chromosome"/>
</dbReference>
<reference evidence="1 2" key="1">
    <citation type="journal article" date="2018" name="Syst. Appl. Microbiol.">
        <title>Ereboglobus luteus gen. nov. sp. nov. from cockroach guts, and new insights into the oxygen relationship of the genera Opitutus and Didymococcus (Verrucomicrobia: Opitutaceae).</title>
        <authorList>
            <person name="Tegtmeier D."/>
            <person name="Belitz A."/>
            <person name="Radek R."/>
            <person name="Heimerl T."/>
            <person name="Brune A."/>
        </authorList>
    </citation>
    <scope>NUCLEOTIDE SEQUENCE [LARGE SCALE GENOMIC DNA]</scope>
    <source>
        <strain evidence="1 2">Ho45</strain>
    </source>
</reference>
<accession>A0A2U8E2S3</accession>
<dbReference type="AlphaFoldDB" id="A0A2U8E2S3"/>
<gene>
    <name evidence="1" type="ORF">CKA38_07930</name>
</gene>
<sequence length="99" mass="11609">MVGYIARWLKDLGPKAISPNIIKRLQDFTHWCESLPFGQTAEDDIDTILMVALYEELFDMNHTRALLPKLMHKEEFVLNADYLKNWVGEDNYNAALKYF</sequence>
<evidence type="ECO:0000313" key="1">
    <source>
        <dbReference type="EMBL" id="AWI09178.1"/>
    </source>
</evidence>
<evidence type="ECO:0000313" key="2">
    <source>
        <dbReference type="Proteomes" id="UP000244896"/>
    </source>
</evidence>
<protein>
    <submittedName>
        <fullName evidence="1">Uncharacterized protein</fullName>
    </submittedName>
</protein>